<dbReference type="EMBL" id="KB296270">
    <property type="protein sequence ID" value="ELU11954.1"/>
    <property type="molecule type" value="Genomic_DNA"/>
</dbReference>
<dbReference type="HOGENOM" id="CLU_053033_1_0_1"/>
<protein>
    <submittedName>
        <fullName evidence="1 2">Uncharacterized protein</fullName>
    </submittedName>
</protein>
<dbReference type="AlphaFoldDB" id="R7V066"/>
<proteinExistence type="predicted"/>
<sequence length="194" mass="21497">MSSDQNFTGSWDPDVYRDPILNVFKGGFNARFVRIYPTRRRKDLFTFASEHFSSPVAMCGFGGPACLRQENIPIRIQLKGIISAQKNIVLSLKGHSLVCNRYSTIVGIEKNANGCDIAYDLCEIEGARDDGRCQVWCRLKDAQVGQPMNLMLMVNGPSGTQLCAVETQDNAPHFKHGNITNYDAFIESITSGAN</sequence>
<evidence type="ECO:0000313" key="3">
    <source>
        <dbReference type="Proteomes" id="UP000014760"/>
    </source>
</evidence>
<evidence type="ECO:0000313" key="2">
    <source>
        <dbReference type="EnsemblMetazoa" id="CapteP216758"/>
    </source>
</evidence>
<accession>R7V066</accession>
<dbReference type="OrthoDB" id="441660at2759"/>
<dbReference type="EMBL" id="AMQN01005546">
    <property type="status" value="NOT_ANNOTATED_CDS"/>
    <property type="molecule type" value="Genomic_DNA"/>
</dbReference>
<dbReference type="Proteomes" id="UP000014760">
    <property type="component" value="Unassembled WGS sequence"/>
</dbReference>
<evidence type="ECO:0000313" key="1">
    <source>
        <dbReference type="EMBL" id="ELU11954.1"/>
    </source>
</evidence>
<reference evidence="3" key="1">
    <citation type="submission" date="2012-12" db="EMBL/GenBank/DDBJ databases">
        <authorList>
            <person name="Hellsten U."/>
            <person name="Grimwood J."/>
            <person name="Chapman J.A."/>
            <person name="Shapiro H."/>
            <person name="Aerts A."/>
            <person name="Otillar R.P."/>
            <person name="Terry A.Y."/>
            <person name="Boore J.L."/>
            <person name="Simakov O."/>
            <person name="Marletaz F."/>
            <person name="Cho S.-J."/>
            <person name="Edsinger-Gonzales E."/>
            <person name="Havlak P."/>
            <person name="Kuo D.-H."/>
            <person name="Larsson T."/>
            <person name="Lv J."/>
            <person name="Arendt D."/>
            <person name="Savage R."/>
            <person name="Osoegawa K."/>
            <person name="de Jong P."/>
            <person name="Lindberg D.R."/>
            <person name="Seaver E.C."/>
            <person name="Weisblat D.A."/>
            <person name="Putnam N.H."/>
            <person name="Grigoriev I.V."/>
            <person name="Rokhsar D.S."/>
        </authorList>
    </citation>
    <scope>NUCLEOTIDE SEQUENCE</scope>
    <source>
        <strain evidence="3">I ESC-2004</strain>
    </source>
</reference>
<reference evidence="1 3" key="2">
    <citation type="journal article" date="2013" name="Nature">
        <title>Insights into bilaterian evolution from three spiralian genomes.</title>
        <authorList>
            <person name="Simakov O."/>
            <person name="Marletaz F."/>
            <person name="Cho S.J."/>
            <person name="Edsinger-Gonzales E."/>
            <person name="Havlak P."/>
            <person name="Hellsten U."/>
            <person name="Kuo D.H."/>
            <person name="Larsson T."/>
            <person name="Lv J."/>
            <person name="Arendt D."/>
            <person name="Savage R."/>
            <person name="Osoegawa K."/>
            <person name="de Jong P."/>
            <person name="Grimwood J."/>
            <person name="Chapman J.A."/>
            <person name="Shapiro H."/>
            <person name="Aerts A."/>
            <person name="Otillar R.P."/>
            <person name="Terry A.Y."/>
            <person name="Boore J.L."/>
            <person name="Grigoriev I.V."/>
            <person name="Lindberg D.R."/>
            <person name="Seaver E.C."/>
            <person name="Weisblat D.A."/>
            <person name="Putnam N.H."/>
            <person name="Rokhsar D.S."/>
        </authorList>
    </citation>
    <scope>NUCLEOTIDE SEQUENCE</scope>
    <source>
        <strain evidence="1 3">I ESC-2004</strain>
    </source>
</reference>
<keyword evidence="3" id="KW-1185">Reference proteome</keyword>
<name>R7V066_CAPTE</name>
<dbReference type="EnsemblMetazoa" id="CapteT216758">
    <property type="protein sequence ID" value="CapteP216758"/>
    <property type="gene ID" value="CapteG216758"/>
</dbReference>
<reference evidence="2" key="3">
    <citation type="submission" date="2015-06" db="UniProtKB">
        <authorList>
            <consortium name="EnsemblMetazoa"/>
        </authorList>
    </citation>
    <scope>IDENTIFICATION</scope>
</reference>
<organism evidence="1">
    <name type="scientific">Capitella teleta</name>
    <name type="common">Polychaete worm</name>
    <dbReference type="NCBI Taxonomy" id="283909"/>
    <lineage>
        <taxon>Eukaryota</taxon>
        <taxon>Metazoa</taxon>
        <taxon>Spiralia</taxon>
        <taxon>Lophotrochozoa</taxon>
        <taxon>Annelida</taxon>
        <taxon>Polychaeta</taxon>
        <taxon>Sedentaria</taxon>
        <taxon>Scolecida</taxon>
        <taxon>Capitellidae</taxon>
        <taxon>Capitella</taxon>
    </lineage>
</organism>
<gene>
    <name evidence="1" type="ORF">CAPTEDRAFT_216758</name>
</gene>